<keyword evidence="1" id="KW-0812">Transmembrane</keyword>
<evidence type="ECO:0000313" key="3">
    <source>
        <dbReference type="Proteomes" id="UP000000822"/>
    </source>
</evidence>
<feature type="transmembrane region" description="Helical" evidence="1">
    <location>
        <begin position="68"/>
        <end position="87"/>
    </location>
</feature>
<keyword evidence="1" id="KW-0472">Membrane</keyword>
<keyword evidence="1" id="KW-1133">Transmembrane helix</keyword>
<gene>
    <name evidence="2" type="ordered locus">OB1255</name>
</gene>
<name>Q8ERP6_OCEIH</name>
<reference evidence="2 3" key="1">
    <citation type="journal article" date="2001" name="FEMS Microbiol. Lett.">
        <title>Oceanobacillus iheyensis gen. nov., sp. nov., a deep-sea extremely halotolerant and alkaliphilic species isolated from a depth of 1050 m on the Iheya Ridge.</title>
        <authorList>
            <person name="Lu J."/>
            <person name="Nogi Y."/>
            <person name="Takami H."/>
        </authorList>
    </citation>
    <scope>NUCLEOTIDE SEQUENCE [LARGE SCALE GENOMIC DNA]</scope>
    <source>
        <strain evidence="3">DSM 14371 / CIP 107618 / JCM 11309 / KCTC 3954 / HTE831</strain>
    </source>
</reference>
<keyword evidence="3" id="KW-1185">Reference proteome</keyword>
<sequence length="116" mass="13820">MNKKTIHIVNITLGIIIFGGIGLFLAWLYFTFETIEVVPINLTVIIILFILWFAFYKLQLRNPRIKPFLIFFIIEILLLLFIFNYQFKLVLNFWDKLNETNERHIMNSNKCATVYG</sequence>
<organism evidence="2 3">
    <name type="scientific">Oceanobacillus iheyensis (strain DSM 14371 / CIP 107618 / JCM 11309 / KCTC 3954 / HTE831)</name>
    <dbReference type="NCBI Taxonomy" id="221109"/>
    <lineage>
        <taxon>Bacteria</taxon>
        <taxon>Bacillati</taxon>
        <taxon>Bacillota</taxon>
        <taxon>Bacilli</taxon>
        <taxon>Bacillales</taxon>
        <taxon>Bacillaceae</taxon>
        <taxon>Oceanobacillus</taxon>
    </lineage>
</organism>
<dbReference type="EMBL" id="BA000028">
    <property type="protein sequence ID" value="BAC13211.1"/>
    <property type="molecule type" value="Genomic_DNA"/>
</dbReference>
<accession>Q8ERP6</accession>
<dbReference type="Proteomes" id="UP000000822">
    <property type="component" value="Chromosome"/>
</dbReference>
<dbReference type="AlphaFoldDB" id="Q8ERP6"/>
<proteinExistence type="predicted"/>
<dbReference type="HOGENOM" id="CLU_2094338_0_0_9"/>
<reference evidence="2 3" key="2">
    <citation type="journal article" date="2002" name="Nucleic Acids Res.">
        <title>Genome sequence of Oceanobacillus iheyensis isolated from the Iheya Ridge and its unexpected adaptive capabilities to extreme environments.</title>
        <authorList>
            <person name="Takami H."/>
            <person name="Takaki Y."/>
            <person name="Uchiyama I."/>
        </authorList>
    </citation>
    <scope>NUCLEOTIDE SEQUENCE [LARGE SCALE GENOMIC DNA]</scope>
    <source>
        <strain evidence="3">DSM 14371 / CIP 107618 / JCM 11309 / KCTC 3954 / HTE831</strain>
    </source>
</reference>
<feature type="transmembrane region" description="Helical" evidence="1">
    <location>
        <begin position="38"/>
        <end position="56"/>
    </location>
</feature>
<feature type="transmembrane region" description="Helical" evidence="1">
    <location>
        <begin position="12"/>
        <end position="32"/>
    </location>
</feature>
<protein>
    <submittedName>
        <fullName evidence="2">Uncharacterized protein</fullName>
    </submittedName>
</protein>
<evidence type="ECO:0000256" key="1">
    <source>
        <dbReference type="SAM" id="Phobius"/>
    </source>
</evidence>
<evidence type="ECO:0000313" key="2">
    <source>
        <dbReference type="EMBL" id="BAC13211.1"/>
    </source>
</evidence>
<dbReference type="KEGG" id="oih:OB1255"/>